<comment type="similarity">
    <text evidence="3">Belongs to the gas vesicle GvpF/GvpL family.</text>
</comment>
<name>A0ABN1TIV3_9ACTN</name>
<evidence type="ECO:0000313" key="4">
    <source>
        <dbReference type="EMBL" id="GAA1089007.1"/>
    </source>
</evidence>
<dbReference type="InterPro" id="IPR009430">
    <property type="entry name" value="GvpL/GvpF"/>
</dbReference>
<reference evidence="4 5" key="1">
    <citation type="journal article" date="2019" name="Int. J. Syst. Evol. Microbiol.">
        <title>The Global Catalogue of Microorganisms (GCM) 10K type strain sequencing project: providing services to taxonomists for standard genome sequencing and annotation.</title>
        <authorList>
            <consortium name="The Broad Institute Genomics Platform"/>
            <consortium name="The Broad Institute Genome Sequencing Center for Infectious Disease"/>
            <person name="Wu L."/>
            <person name="Ma J."/>
        </authorList>
    </citation>
    <scope>NUCLEOTIDE SEQUENCE [LARGE SCALE GENOMIC DNA]</scope>
    <source>
        <strain evidence="4 5">JCM 13002</strain>
    </source>
</reference>
<accession>A0ABN1TIV3</accession>
<comment type="caution">
    <text evidence="4">The sequence shown here is derived from an EMBL/GenBank/DDBJ whole genome shotgun (WGS) entry which is preliminary data.</text>
</comment>
<dbReference type="PANTHER" id="PTHR36852:SF1">
    <property type="entry name" value="PROTEIN GVPL 2"/>
    <property type="match status" value="1"/>
</dbReference>
<proteinExistence type="inferred from homology"/>
<dbReference type="Proteomes" id="UP001499987">
    <property type="component" value="Unassembled WGS sequence"/>
</dbReference>
<dbReference type="Pfam" id="PF06386">
    <property type="entry name" value="GvpL_GvpF"/>
    <property type="match status" value="1"/>
</dbReference>
<sequence length="237" mass="25878">MSVYVYSITAASHPRQLAGLVGVGEPPSTLRSVCAGPLCAVVSDAPDELRPKRRDLTAHQSVQERLMSDGTVLPLQFGLTAPDDDAVRAALTERHDEYLERLTALEGCAEYHLKAAIDESALLRQILLDSPEARQLNDEITGGNTNPDLPLALGELVANEVRARHYALATGITEALRPHARQEVNSEPTGDDFLNVSFLVDREHEQLFLAAEKGLTTELGDDFDFRLHGPLPAYSFV</sequence>
<gene>
    <name evidence="4" type="ORF">GCM10009663_35880</name>
</gene>
<comment type="subcellular location">
    <subcellularLocation>
        <location evidence="2">Gas vesicle</location>
    </subcellularLocation>
</comment>
<evidence type="ECO:0000256" key="2">
    <source>
        <dbReference type="ARBA" id="ARBA00035108"/>
    </source>
</evidence>
<dbReference type="EMBL" id="BAAALD010000032">
    <property type="protein sequence ID" value="GAA1089007.1"/>
    <property type="molecule type" value="Genomic_DNA"/>
</dbReference>
<evidence type="ECO:0000256" key="3">
    <source>
        <dbReference type="ARBA" id="ARBA00035643"/>
    </source>
</evidence>
<evidence type="ECO:0000256" key="1">
    <source>
        <dbReference type="ARBA" id="ARBA00022987"/>
    </source>
</evidence>
<keyword evidence="1" id="KW-0304">Gas vesicle</keyword>
<keyword evidence="5" id="KW-1185">Reference proteome</keyword>
<evidence type="ECO:0000313" key="5">
    <source>
        <dbReference type="Proteomes" id="UP001499987"/>
    </source>
</evidence>
<dbReference type="PANTHER" id="PTHR36852">
    <property type="entry name" value="PROTEIN GVPL 2"/>
    <property type="match status" value="1"/>
</dbReference>
<protein>
    <submittedName>
        <fullName evidence="4">GvpL/GvpF family gas vesicle protein</fullName>
    </submittedName>
</protein>
<dbReference type="RefSeq" id="WP_344624632.1">
    <property type="nucleotide sequence ID" value="NZ_BAAALD010000032.1"/>
</dbReference>
<organism evidence="4 5">
    <name type="scientific">Kitasatospora arboriphila</name>
    <dbReference type="NCBI Taxonomy" id="258052"/>
    <lineage>
        <taxon>Bacteria</taxon>
        <taxon>Bacillati</taxon>
        <taxon>Actinomycetota</taxon>
        <taxon>Actinomycetes</taxon>
        <taxon>Kitasatosporales</taxon>
        <taxon>Streptomycetaceae</taxon>
        <taxon>Kitasatospora</taxon>
    </lineage>
</organism>